<sequence>MKEYSFGGILLVWSITFCAEFLEEFEGFDPLVQVRLLGHLRLLQAEGPSLGRPRVDTLGGSRYLNMKELRFTAGSAVWRVAFAFDPARRAVILVGGDKCSVNQRRFYQGLIKRADERFERHLAKGEHDVQDT</sequence>
<comment type="caution">
    <text evidence="1">The sequence shown here is derived from an EMBL/GenBank/DDBJ whole genome shotgun (WGS) entry which is preliminary data.</text>
</comment>
<gene>
    <name evidence="1" type="ORF">J2W83_003634</name>
</gene>
<reference evidence="1" key="1">
    <citation type="submission" date="2023-07" db="EMBL/GenBank/DDBJ databases">
        <title>Sorghum-associated microbial communities from plants grown in Nebraska, USA.</title>
        <authorList>
            <person name="Schachtman D."/>
        </authorList>
    </citation>
    <scope>NUCLEOTIDE SEQUENCE</scope>
    <source>
        <strain evidence="1">BE56</strain>
    </source>
</reference>
<name>A0ACC6K6C7_9PSED</name>
<accession>A0ACC6K6C7</accession>
<protein>
    <submittedName>
        <fullName evidence="1">Uncharacterized protein</fullName>
    </submittedName>
</protein>
<organism evidence="1 2">
    <name type="scientific">Pseudomonas hunanensis</name>
    <dbReference type="NCBI Taxonomy" id="1247546"/>
    <lineage>
        <taxon>Bacteria</taxon>
        <taxon>Pseudomonadati</taxon>
        <taxon>Pseudomonadota</taxon>
        <taxon>Gammaproteobacteria</taxon>
        <taxon>Pseudomonadales</taxon>
        <taxon>Pseudomonadaceae</taxon>
        <taxon>Pseudomonas</taxon>
    </lineage>
</organism>
<keyword evidence="2" id="KW-1185">Reference proteome</keyword>
<proteinExistence type="predicted"/>
<evidence type="ECO:0000313" key="1">
    <source>
        <dbReference type="EMBL" id="MDR6714019.1"/>
    </source>
</evidence>
<evidence type="ECO:0000313" key="2">
    <source>
        <dbReference type="Proteomes" id="UP001259587"/>
    </source>
</evidence>
<dbReference type="EMBL" id="JAVDTH010000023">
    <property type="protein sequence ID" value="MDR6714019.1"/>
    <property type="molecule type" value="Genomic_DNA"/>
</dbReference>
<dbReference type="Proteomes" id="UP001259587">
    <property type="component" value="Unassembled WGS sequence"/>
</dbReference>